<dbReference type="Pfam" id="PF01464">
    <property type="entry name" value="SLT"/>
    <property type="match status" value="1"/>
</dbReference>
<dbReference type="Pfam" id="PF13181">
    <property type="entry name" value="TPR_8"/>
    <property type="match status" value="2"/>
</dbReference>
<sequence>MIYVYLKQRAYKKAEKFVRSKKNPELYFILGRELLERGLANRAITFLKNSMNTEANFSLGLAYYLKKDYEKAKHYFLSYHPPDELGKGKRDFWLFKTYLQLGNSEKALDYLKKASSYDNFYGAVSRKLLGLRVYKPVQFSSVEPPRLFPELYRIRELGFLSYMRYEAFRHEHLATTGDVLLISRIDPYTSIRLAVKKYGVKSEIYRVVSHPTPYENLVFEAAQKFEVPVPLIYAVMRQESLFDPYAVSSSGAKGLMQLIDSTARWKAKRLGLKIRSVFDPETNITLGTAYLAFLMDYWNGDLIRVIASYNAGHGAVSRWKRYEDDFLFIELIPYNETRNYVKRVLYNYYVYSEKLEKGL</sequence>
<dbReference type="InterPro" id="IPR000189">
    <property type="entry name" value="Transglyc_AS"/>
</dbReference>
<dbReference type="Gene3D" id="1.10.530.10">
    <property type="match status" value="1"/>
</dbReference>
<dbReference type="SUPFAM" id="SSF53955">
    <property type="entry name" value="Lysozyme-like"/>
    <property type="match status" value="1"/>
</dbReference>
<dbReference type="GO" id="GO:0042597">
    <property type="term" value="C:periplasmic space"/>
    <property type="evidence" value="ECO:0007669"/>
    <property type="project" value="InterPro"/>
</dbReference>
<dbReference type="PANTHER" id="PTHR37423:SF2">
    <property type="entry name" value="MEMBRANE-BOUND LYTIC MUREIN TRANSGLYCOSYLASE C"/>
    <property type="match status" value="1"/>
</dbReference>
<dbReference type="PIR" id="G70454">
    <property type="entry name" value="G70454"/>
</dbReference>
<reference evidence="4 5" key="1">
    <citation type="journal article" date="1998" name="Nature">
        <title>The complete genome of the hyperthermophilic bacterium Aquifex aeolicus.</title>
        <authorList>
            <person name="Deckert G."/>
            <person name="Warren P.V."/>
            <person name="Gaasterland T."/>
            <person name="Young W.G."/>
            <person name="Lenox A.L."/>
            <person name="Graham D.E."/>
            <person name="Overbeek R."/>
            <person name="Snead M.A."/>
            <person name="Keller M."/>
            <person name="Aujay M."/>
            <person name="Huber R."/>
            <person name="Feldman R.A."/>
            <person name="Short J.M."/>
            <person name="Olson G.J."/>
            <person name="Swanson R.V."/>
        </authorList>
    </citation>
    <scope>NUCLEOTIDE SEQUENCE [LARGE SCALE GENOMIC DNA]</scope>
    <source>
        <strain evidence="4 5">VF5</strain>
    </source>
</reference>
<dbReference type="Proteomes" id="UP000000798">
    <property type="component" value="Chromosome"/>
</dbReference>
<dbReference type="InterPro" id="IPR008939">
    <property type="entry name" value="Lytic_TGlycosylase_superhlx_U"/>
</dbReference>
<dbReference type="GO" id="GO:0016020">
    <property type="term" value="C:membrane"/>
    <property type="evidence" value="ECO:0007669"/>
    <property type="project" value="InterPro"/>
</dbReference>
<dbReference type="InterPro" id="IPR008258">
    <property type="entry name" value="Transglycosylase_SLT_dom_1"/>
</dbReference>
<dbReference type="EnsemblBacteria" id="AAC07629">
    <property type="protein sequence ID" value="AAC07629"/>
    <property type="gene ID" value="aq_1796"/>
</dbReference>
<comment type="similarity">
    <text evidence="1">Belongs to the transglycosylase Slt family.</text>
</comment>
<dbReference type="Gene3D" id="1.25.40.10">
    <property type="entry name" value="Tetratricopeptide repeat domain"/>
    <property type="match status" value="1"/>
</dbReference>
<dbReference type="AlphaFoldDB" id="O67665"/>
<dbReference type="InParanoid" id="O67665"/>
<name>O67665_AQUAE</name>
<dbReference type="STRING" id="224324.aq_1796"/>
<dbReference type="GO" id="GO:0000270">
    <property type="term" value="P:peptidoglycan metabolic process"/>
    <property type="evidence" value="ECO:0007669"/>
    <property type="project" value="InterPro"/>
</dbReference>
<dbReference type="GO" id="GO:0004553">
    <property type="term" value="F:hydrolase activity, hydrolyzing O-glycosyl compounds"/>
    <property type="evidence" value="ECO:0007669"/>
    <property type="project" value="InterPro"/>
</dbReference>
<dbReference type="PROSITE" id="PS00922">
    <property type="entry name" value="TRANSGLYCOSYLASE"/>
    <property type="match status" value="1"/>
</dbReference>
<dbReference type="CAZy" id="GH23">
    <property type="family name" value="Glycoside Hydrolase Family 23"/>
</dbReference>
<evidence type="ECO:0000256" key="2">
    <source>
        <dbReference type="ARBA" id="ARBA00022729"/>
    </source>
</evidence>
<dbReference type="CDD" id="cd13401">
    <property type="entry name" value="Slt70-like"/>
    <property type="match status" value="1"/>
</dbReference>
<dbReference type="PANTHER" id="PTHR37423">
    <property type="entry name" value="SOLUBLE LYTIC MUREIN TRANSGLYCOSYLASE-RELATED"/>
    <property type="match status" value="1"/>
</dbReference>
<dbReference type="RefSeq" id="WP_010881168.1">
    <property type="nucleotide sequence ID" value="NC_000918.1"/>
</dbReference>
<keyword evidence="5" id="KW-1185">Reference proteome</keyword>
<evidence type="ECO:0000259" key="3">
    <source>
        <dbReference type="Pfam" id="PF01464"/>
    </source>
</evidence>
<dbReference type="SUPFAM" id="SSF48452">
    <property type="entry name" value="TPR-like"/>
    <property type="match status" value="1"/>
</dbReference>
<dbReference type="InterPro" id="IPR019734">
    <property type="entry name" value="TPR_rpt"/>
</dbReference>
<dbReference type="EMBL" id="AE000657">
    <property type="protein sequence ID" value="AAC07629.1"/>
    <property type="molecule type" value="Genomic_DNA"/>
</dbReference>
<dbReference type="eggNOG" id="COG0741">
    <property type="taxonomic scope" value="Bacteria"/>
</dbReference>
<keyword evidence="2" id="KW-0732">Signal</keyword>
<dbReference type="InterPro" id="IPR011990">
    <property type="entry name" value="TPR-like_helical_dom_sf"/>
</dbReference>
<dbReference type="SUPFAM" id="SSF48435">
    <property type="entry name" value="Bacterial muramidases"/>
    <property type="match status" value="1"/>
</dbReference>
<protein>
    <recommendedName>
        <fullName evidence="3">Transglycosylase SLT domain-containing protein</fullName>
    </recommendedName>
</protein>
<dbReference type="GO" id="GO:0008933">
    <property type="term" value="F:peptidoglycan lytic transglycosylase activity"/>
    <property type="evidence" value="ECO:0007669"/>
    <property type="project" value="InterPro"/>
</dbReference>
<evidence type="ECO:0000313" key="5">
    <source>
        <dbReference type="Proteomes" id="UP000000798"/>
    </source>
</evidence>
<dbReference type="OrthoDB" id="9815002at2"/>
<organism evidence="4 5">
    <name type="scientific">Aquifex aeolicus (strain VF5)</name>
    <dbReference type="NCBI Taxonomy" id="224324"/>
    <lineage>
        <taxon>Bacteria</taxon>
        <taxon>Pseudomonadati</taxon>
        <taxon>Aquificota</taxon>
        <taxon>Aquificia</taxon>
        <taxon>Aquificales</taxon>
        <taxon>Aquificaceae</taxon>
        <taxon>Aquifex</taxon>
    </lineage>
</organism>
<proteinExistence type="inferred from homology"/>
<evidence type="ECO:0000313" key="4">
    <source>
        <dbReference type="EMBL" id="AAC07629.1"/>
    </source>
</evidence>
<feature type="domain" description="Transglycosylase SLT" evidence="3">
    <location>
        <begin position="217"/>
        <end position="326"/>
    </location>
</feature>
<gene>
    <name evidence="4" type="ordered locus">aq_1796</name>
</gene>
<accession>O67665</accession>
<dbReference type="KEGG" id="aae:aq_1796"/>
<dbReference type="HOGENOM" id="CLU_770839_0_0_0"/>
<evidence type="ECO:0000256" key="1">
    <source>
        <dbReference type="ARBA" id="ARBA00007734"/>
    </source>
</evidence>
<dbReference type="eggNOG" id="COG0457">
    <property type="taxonomic scope" value="Bacteria"/>
</dbReference>
<dbReference type="InterPro" id="IPR023346">
    <property type="entry name" value="Lysozyme-like_dom_sf"/>
</dbReference>